<dbReference type="Pfam" id="PF02457">
    <property type="entry name" value="DAC"/>
    <property type="match status" value="1"/>
</dbReference>
<accession>A0A5C8EZ13</accession>
<dbReference type="GO" id="GO:0004016">
    <property type="term" value="F:adenylate cyclase activity"/>
    <property type="evidence" value="ECO:0007669"/>
    <property type="project" value="UniProtKB-UniRule"/>
</dbReference>
<comment type="caution">
    <text evidence="10">Lacks conserved residue(s) required for the propagation of feature annotation.</text>
</comment>
<reference evidence="12 13" key="1">
    <citation type="journal article" date="1992" name="Lakartidningen">
        <title>[Penicillin V and not amoxicillin is the first choice preparation in acute otitis].</title>
        <authorList>
            <person name="Kamme C."/>
            <person name="Lundgren K."/>
            <person name="Prellner K."/>
        </authorList>
    </citation>
    <scope>NUCLEOTIDE SEQUENCE [LARGE SCALE GENOMIC DNA]</scope>
    <source>
        <strain evidence="12 13">PC5538III-hc</strain>
    </source>
</reference>
<dbReference type="InterPro" id="IPR034701">
    <property type="entry name" value="CdaA"/>
</dbReference>
<keyword evidence="6 10" id="KW-0547">Nucleotide-binding</keyword>
<dbReference type="SUPFAM" id="SSF143597">
    <property type="entry name" value="YojJ-like"/>
    <property type="match status" value="1"/>
</dbReference>
<dbReference type="EC" id="2.7.7.85" evidence="10"/>
<dbReference type="InterPro" id="IPR036888">
    <property type="entry name" value="DNA_integrity_DisA_N_sf"/>
</dbReference>
<evidence type="ECO:0000256" key="3">
    <source>
        <dbReference type="ARBA" id="ARBA00022679"/>
    </source>
</evidence>
<keyword evidence="5 10" id="KW-0548">Nucleotidyltransferase</keyword>
<comment type="function">
    <text evidence="10">Catalyzes the condensation of 2 ATP molecules into cyclic di-AMP (c-di-AMP), a second messenger used to regulate differing processes in different bacteria.</text>
</comment>
<keyword evidence="8 10" id="KW-1133">Transmembrane helix</keyword>
<feature type="transmembrane region" description="Helical" evidence="10">
    <location>
        <begin position="16"/>
        <end position="36"/>
    </location>
</feature>
<dbReference type="InterPro" id="IPR003390">
    <property type="entry name" value="DNA_integrity_scan_DisA_N"/>
</dbReference>
<evidence type="ECO:0000256" key="2">
    <source>
        <dbReference type="ARBA" id="ARBA00022475"/>
    </source>
</evidence>
<gene>
    <name evidence="10" type="primary">dacA</name>
    <name evidence="12" type="ORF">EPJ72_07030</name>
</gene>
<dbReference type="PROSITE" id="PS51794">
    <property type="entry name" value="DAC"/>
    <property type="match status" value="1"/>
</dbReference>
<evidence type="ECO:0000256" key="7">
    <source>
        <dbReference type="ARBA" id="ARBA00022840"/>
    </source>
</evidence>
<keyword evidence="7 10" id="KW-0067">ATP-binding</keyword>
<evidence type="ECO:0000256" key="4">
    <source>
        <dbReference type="ARBA" id="ARBA00022692"/>
    </source>
</evidence>
<name>A0A5C8EZ13_BRAPL</name>
<dbReference type="NCBIfam" id="TIGR00159">
    <property type="entry name" value="diadenylate cyclase CdaA"/>
    <property type="match status" value="1"/>
</dbReference>
<evidence type="ECO:0000256" key="9">
    <source>
        <dbReference type="ARBA" id="ARBA00023136"/>
    </source>
</evidence>
<evidence type="ECO:0000256" key="10">
    <source>
        <dbReference type="HAMAP-Rule" id="MF_01499"/>
    </source>
</evidence>
<keyword evidence="2 10" id="KW-1003">Cell membrane</keyword>
<evidence type="ECO:0000313" key="13">
    <source>
        <dbReference type="Proteomes" id="UP000323176"/>
    </source>
</evidence>
<dbReference type="GO" id="GO:0005524">
    <property type="term" value="F:ATP binding"/>
    <property type="evidence" value="ECO:0007669"/>
    <property type="project" value="UniProtKB-UniRule"/>
</dbReference>
<dbReference type="PANTHER" id="PTHR34185:SF1">
    <property type="entry name" value="DIADENYLATE CYCLASE"/>
    <property type="match status" value="1"/>
</dbReference>
<dbReference type="Pfam" id="PF19293">
    <property type="entry name" value="CdaA_N"/>
    <property type="match status" value="1"/>
</dbReference>
<comment type="caution">
    <text evidence="12">The sequence shown here is derived from an EMBL/GenBank/DDBJ whole genome shotgun (WGS) entry which is preliminary data.</text>
</comment>
<keyword evidence="9 10" id="KW-0472">Membrane</keyword>
<evidence type="ECO:0000256" key="1">
    <source>
        <dbReference type="ARBA" id="ARBA00000877"/>
    </source>
</evidence>
<evidence type="ECO:0000256" key="6">
    <source>
        <dbReference type="ARBA" id="ARBA00022741"/>
    </source>
</evidence>
<dbReference type="InterPro" id="IPR045585">
    <property type="entry name" value="CdaA_N"/>
</dbReference>
<dbReference type="PIRSF" id="PIRSF004793">
    <property type="entry name" value="UCP004793"/>
    <property type="match status" value="1"/>
</dbReference>
<dbReference type="InterPro" id="IPR014046">
    <property type="entry name" value="C-di-AMP_synthase"/>
</dbReference>
<evidence type="ECO:0000256" key="8">
    <source>
        <dbReference type="ARBA" id="ARBA00022989"/>
    </source>
</evidence>
<sequence>MLYNINNFISTSNWRYLFYSLDIILVAILFYIFYMLMYNTRAYSIALGFIILFFITLIAKIFGLTTLSWLFDKFFQVGLIAIVVLFQAEIKHGLIILGGRALFKKSFGYDEDQIQKIMSATFNLSYKGYGALIVFQRNISLHSLVDKAVKINADISIELLESIFFKNNPIHDGAAIIMENRIAAASAYLPLTETEPQIKNRRLGTRHRAAIGISEQTDAVVVVVSEETQCVSIVHGGILEYNLSRDELYKRLGELLEVKVD</sequence>
<comment type="catalytic activity">
    <reaction evidence="1 10">
        <text>2 ATP = 3',3'-c-di-AMP + 2 diphosphate</text>
        <dbReference type="Rhea" id="RHEA:35655"/>
        <dbReference type="ChEBI" id="CHEBI:30616"/>
        <dbReference type="ChEBI" id="CHEBI:33019"/>
        <dbReference type="ChEBI" id="CHEBI:71500"/>
        <dbReference type="EC" id="2.7.7.85"/>
    </reaction>
</comment>
<keyword evidence="3 10" id="KW-0808">Transferase</keyword>
<evidence type="ECO:0000259" key="11">
    <source>
        <dbReference type="PROSITE" id="PS51794"/>
    </source>
</evidence>
<keyword evidence="4 10" id="KW-0812">Transmembrane</keyword>
<dbReference type="InterPro" id="IPR050338">
    <property type="entry name" value="DisA"/>
</dbReference>
<dbReference type="PANTHER" id="PTHR34185">
    <property type="entry name" value="DIADENYLATE CYCLASE"/>
    <property type="match status" value="1"/>
</dbReference>
<feature type="transmembrane region" description="Helical" evidence="10">
    <location>
        <begin position="43"/>
        <end position="62"/>
    </location>
</feature>
<feature type="transmembrane region" description="Helical" evidence="10">
    <location>
        <begin position="74"/>
        <end position="97"/>
    </location>
</feature>
<evidence type="ECO:0000313" key="12">
    <source>
        <dbReference type="EMBL" id="TXJ41450.1"/>
    </source>
</evidence>
<protein>
    <recommendedName>
        <fullName evidence="10">Diadenylate cyclase</fullName>
        <shortName evidence="10">DAC</shortName>
        <ecNumber evidence="10">2.7.7.85</ecNumber>
    </recommendedName>
    <alternativeName>
        <fullName evidence="10">Cyclic-di-AMP synthase</fullName>
        <shortName evidence="10">c-di-AMP synthase</shortName>
    </alternativeName>
</protein>
<dbReference type="GO" id="GO:0106408">
    <property type="term" value="F:diadenylate cyclase activity"/>
    <property type="evidence" value="ECO:0007669"/>
    <property type="project" value="UniProtKB-EC"/>
</dbReference>
<dbReference type="Gene3D" id="3.40.1700.10">
    <property type="entry name" value="DNA integrity scanning protein, DisA, N-terminal domain"/>
    <property type="match status" value="1"/>
</dbReference>
<dbReference type="EMBL" id="SAXY01000044">
    <property type="protein sequence ID" value="TXJ41450.1"/>
    <property type="molecule type" value="Genomic_DNA"/>
</dbReference>
<proteinExistence type="inferred from homology"/>
<dbReference type="AlphaFoldDB" id="A0A5C8EZ13"/>
<evidence type="ECO:0000256" key="5">
    <source>
        <dbReference type="ARBA" id="ARBA00022695"/>
    </source>
</evidence>
<dbReference type="Proteomes" id="UP000323176">
    <property type="component" value="Unassembled WGS sequence"/>
</dbReference>
<dbReference type="OrthoDB" id="9807385at2"/>
<comment type="subunit">
    <text evidence="10">Probably a homodimer.</text>
</comment>
<dbReference type="GO" id="GO:0006171">
    <property type="term" value="P:cAMP biosynthetic process"/>
    <property type="evidence" value="ECO:0007669"/>
    <property type="project" value="InterPro"/>
</dbReference>
<comment type="similarity">
    <text evidence="10">Belongs to the adenylate cyclase family. DacA/CdaA subfamily.</text>
</comment>
<dbReference type="HAMAP" id="MF_01499">
    <property type="entry name" value="DacA"/>
    <property type="match status" value="1"/>
</dbReference>
<organism evidence="12 13">
    <name type="scientific">Brachyspira pilosicoli</name>
    <name type="common">Serpulina pilosicoli</name>
    <dbReference type="NCBI Taxonomy" id="52584"/>
    <lineage>
        <taxon>Bacteria</taxon>
        <taxon>Pseudomonadati</taxon>
        <taxon>Spirochaetota</taxon>
        <taxon>Spirochaetia</taxon>
        <taxon>Brachyspirales</taxon>
        <taxon>Brachyspiraceae</taxon>
        <taxon>Brachyspira</taxon>
    </lineage>
</organism>
<feature type="domain" description="DAC" evidence="11">
    <location>
        <begin position="87"/>
        <end position="245"/>
    </location>
</feature>